<dbReference type="GO" id="GO:0072344">
    <property type="term" value="P:rescue of stalled ribosome"/>
    <property type="evidence" value="ECO:0007669"/>
    <property type="project" value="UniProtKB-UniRule"/>
</dbReference>
<comment type="subunit">
    <text evidence="15">Component of the ribosome quality control complex (RQC).</text>
</comment>
<gene>
    <name evidence="18" type="ORF">SAY87_020414</name>
</gene>
<evidence type="ECO:0000256" key="5">
    <source>
        <dbReference type="ARBA" id="ARBA00012483"/>
    </source>
</evidence>
<dbReference type="EMBL" id="JAXIOK010000012">
    <property type="protein sequence ID" value="KAK4759113.1"/>
    <property type="molecule type" value="Genomic_DNA"/>
</dbReference>
<evidence type="ECO:0000313" key="18">
    <source>
        <dbReference type="EMBL" id="KAK4759113.1"/>
    </source>
</evidence>
<dbReference type="SMART" id="SM00744">
    <property type="entry name" value="RINGv"/>
    <property type="match status" value="1"/>
</dbReference>
<dbReference type="Gene3D" id="1.25.10.10">
    <property type="entry name" value="Leucine-rich Repeat Variant"/>
    <property type="match status" value="1"/>
</dbReference>
<evidence type="ECO:0000256" key="8">
    <source>
        <dbReference type="ARBA" id="ARBA00022679"/>
    </source>
</evidence>
<proteinExistence type="inferred from homology"/>
<feature type="compositionally biased region" description="Basic and acidic residues" evidence="16">
    <location>
        <begin position="1"/>
        <end position="10"/>
    </location>
</feature>
<comment type="function">
    <text evidence="15">E3 ubiquitin-protein ligase. Component of the ribosome quality control complex (RQC), a ribosome-associated complex that mediates ubiquitination and extraction of incompletely synthesized nascent chains for proteasomal degradation.</text>
</comment>
<evidence type="ECO:0000256" key="14">
    <source>
        <dbReference type="PROSITE-ProRule" id="PRU00175"/>
    </source>
</evidence>
<dbReference type="Pfam" id="PF22999">
    <property type="entry name" value="LTN1_E3_ligase_6th"/>
    <property type="match status" value="1"/>
</dbReference>
<dbReference type="SUPFAM" id="SSF48371">
    <property type="entry name" value="ARM repeat"/>
    <property type="match status" value="1"/>
</dbReference>
<evidence type="ECO:0000256" key="16">
    <source>
        <dbReference type="SAM" id="MobiDB-lite"/>
    </source>
</evidence>
<comment type="subcellular location">
    <subcellularLocation>
        <location evidence="2">Cytoplasm</location>
        <location evidence="2">Cytosol</location>
    </subcellularLocation>
</comment>
<evidence type="ECO:0000256" key="6">
    <source>
        <dbReference type="ARBA" id="ARBA00017157"/>
    </source>
</evidence>
<keyword evidence="12 15" id="KW-0833">Ubl conjugation pathway</keyword>
<feature type="region of interest" description="Disordered" evidence="16">
    <location>
        <begin position="481"/>
        <end position="501"/>
    </location>
</feature>
<dbReference type="InterPro" id="IPR039804">
    <property type="entry name" value="RING-CH-C4HC3_LTN1"/>
</dbReference>
<accession>A0AAN7K7D7</accession>
<comment type="similarity">
    <text evidence="4 15">Belongs to the LTN1 family.</text>
</comment>
<evidence type="ECO:0000259" key="17">
    <source>
        <dbReference type="PROSITE" id="PS50089"/>
    </source>
</evidence>
<keyword evidence="8 15" id="KW-0808">Transferase</keyword>
<dbReference type="FunFam" id="3.30.40.10:FF:000038">
    <property type="entry name" value="E3 ubiquitin-protein ligase listerin"/>
    <property type="match status" value="1"/>
</dbReference>
<protein>
    <recommendedName>
        <fullName evidence="6 15">E3 ubiquitin-protein ligase listerin</fullName>
        <ecNumber evidence="5 15">2.3.2.27</ecNumber>
    </recommendedName>
    <alternativeName>
        <fullName evidence="15">RING-type E3 ubiquitin transferase listerin</fullName>
    </alternativeName>
</protein>
<evidence type="ECO:0000256" key="1">
    <source>
        <dbReference type="ARBA" id="ARBA00000900"/>
    </source>
</evidence>
<dbReference type="GO" id="GO:0005829">
    <property type="term" value="C:cytosol"/>
    <property type="evidence" value="ECO:0007669"/>
    <property type="project" value="UniProtKB-SubCell"/>
</dbReference>
<evidence type="ECO:0000256" key="13">
    <source>
        <dbReference type="ARBA" id="ARBA00022833"/>
    </source>
</evidence>
<keyword evidence="13 15" id="KW-0862">Zinc</keyword>
<comment type="pathway">
    <text evidence="3 15">Protein modification; protein ubiquitination.</text>
</comment>
<evidence type="ECO:0000256" key="15">
    <source>
        <dbReference type="RuleBase" id="RU367090"/>
    </source>
</evidence>
<reference evidence="18 19" key="1">
    <citation type="journal article" date="2023" name="Hortic Res">
        <title>Pangenome of water caltrop reveals structural variations and asymmetric subgenome divergence after allopolyploidization.</title>
        <authorList>
            <person name="Zhang X."/>
            <person name="Chen Y."/>
            <person name="Wang L."/>
            <person name="Yuan Y."/>
            <person name="Fang M."/>
            <person name="Shi L."/>
            <person name="Lu R."/>
            <person name="Comes H.P."/>
            <person name="Ma Y."/>
            <person name="Chen Y."/>
            <person name="Huang G."/>
            <person name="Zhou Y."/>
            <person name="Zheng Z."/>
            <person name="Qiu Y."/>
        </authorList>
    </citation>
    <scope>NUCLEOTIDE SEQUENCE [LARGE SCALE GENOMIC DNA]</scope>
    <source>
        <tissue evidence="18">Roots</tissue>
    </source>
</reference>
<dbReference type="InterPro" id="IPR013083">
    <property type="entry name" value="Znf_RING/FYVE/PHD"/>
</dbReference>
<dbReference type="Proteomes" id="UP001345219">
    <property type="component" value="Chromosome 15"/>
</dbReference>
<dbReference type="InterPro" id="IPR054477">
    <property type="entry name" value="LTN1_E3_ligase_6th"/>
</dbReference>
<dbReference type="GO" id="GO:0008270">
    <property type="term" value="F:zinc ion binding"/>
    <property type="evidence" value="ECO:0007669"/>
    <property type="project" value="UniProtKB-KW"/>
</dbReference>
<dbReference type="SUPFAM" id="SSF57850">
    <property type="entry name" value="RING/U-box"/>
    <property type="match status" value="1"/>
</dbReference>
<evidence type="ECO:0000256" key="7">
    <source>
        <dbReference type="ARBA" id="ARBA00022490"/>
    </source>
</evidence>
<keyword evidence="19" id="KW-1185">Reference proteome</keyword>
<dbReference type="EC" id="2.3.2.27" evidence="5 15"/>
<feature type="region of interest" description="Disordered" evidence="16">
    <location>
        <begin position="1"/>
        <end position="22"/>
    </location>
</feature>
<evidence type="ECO:0000256" key="11">
    <source>
        <dbReference type="ARBA" id="ARBA00022771"/>
    </source>
</evidence>
<dbReference type="GO" id="GO:1990112">
    <property type="term" value="C:RQC complex"/>
    <property type="evidence" value="ECO:0007669"/>
    <property type="project" value="UniProtKB-UniRule"/>
</dbReference>
<evidence type="ECO:0000256" key="12">
    <source>
        <dbReference type="ARBA" id="ARBA00022786"/>
    </source>
</evidence>
<name>A0AAN7K7D7_9MYRT</name>
<dbReference type="InterPro" id="IPR011016">
    <property type="entry name" value="Znf_RING-CH"/>
</dbReference>
<keyword evidence="9 15" id="KW-0479">Metal-binding</keyword>
<organism evidence="18 19">
    <name type="scientific">Trapa incisa</name>
    <dbReference type="NCBI Taxonomy" id="236973"/>
    <lineage>
        <taxon>Eukaryota</taxon>
        <taxon>Viridiplantae</taxon>
        <taxon>Streptophyta</taxon>
        <taxon>Embryophyta</taxon>
        <taxon>Tracheophyta</taxon>
        <taxon>Spermatophyta</taxon>
        <taxon>Magnoliopsida</taxon>
        <taxon>eudicotyledons</taxon>
        <taxon>Gunneridae</taxon>
        <taxon>Pentapetalae</taxon>
        <taxon>rosids</taxon>
        <taxon>malvids</taxon>
        <taxon>Myrtales</taxon>
        <taxon>Lythraceae</taxon>
        <taxon>Trapa</taxon>
    </lineage>
</organism>
<keyword evidence="10" id="KW-0677">Repeat</keyword>
<comment type="catalytic activity">
    <reaction evidence="1 15">
        <text>S-ubiquitinyl-[E2 ubiquitin-conjugating enzyme]-L-cysteine + [acceptor protein]-L-lysine = [E2 ubiquitin-conjugating enzyme]-L-cysteine + N(6)-ubiquitinyl-[acceptor protein]-L-lysine.</text>
        <dbReference type="EC" id="2.3.2.27"/>
    </reaction>
</comment>
<evidence type="ECO:0000256" key="10">
    <source>
        <dbReference type="ARBA" id="ARBA00022737"/>
    </source>
</evidence>
<comment type="caution">
    <text evidence="18">The sequence shown here is derived from an EMBL/GenBank/DDBJ whole genome shotgun (WGS) entry which is preliminary data.</text>
</comment>
<dbReference type="PANTHER" id="PTHR12389">
    <property type="entry name" value="ZINC FINGER PROTEIN 294"/>
    <property type="match status" value="1"/>
</dbReference>
<dbReference type="InterPro" id="IPR054476">
    <property type="entry name" value="Ltn1_N"/>
</dbReference>
<dbReference type="GO" id="GO:1990116">
    <property type="term" value="P:ribosome-associated ubiquitin-dependent protein catabolic process"/>
    <property type="evidence" value="ECO:0007669"/>
    <property type="project" value="UniProtKB-UniRule"/>
</dbReference>
<evidence type="ECO:0000256" key="2">
    <source>
        <dbReference type="ARBA" id="ARBA00004514"/>
    </source>
</evidence>
<evidence type="ECO:0000256" key="4">
    <source>
        <dbReference type="ARBA" id="ARBA00007997"/>
    </source>
</evidence>
<sequence>MGKQKGDAARSKARPSSSSLAASLLPADSTATVGFGGYVGSSQLQSSLAGSRDDAIVHSDMDSELSLHLKRLARKDPITKLKALASLSALFKQKSGKEILSAIPQWAFEYKKLLLDYNREVRRATGDAMAQLVISVGRDLAPHLKSLIGPWWFSQFDPVSEASEAAKRSLQAAFPAPERRLDALILYAKDIFMYLEENMKLTPQDLSDKAYAPDELKEMHLQVISSSLLALATLLDVLVCPQSERPGFENIDSEPKHATKARTTAYDFAEKLFSHHKCFLDFLKSQSSPIRSATYSVLQSFMKNVPHVFSEENVKRLSPAVLGAFQEKDPTCHMSMWEVIILFPRSFPHCWTYVDVQKIVMNRFWHFLRNGCFGSHQVSYPALVIFLDSVPPKTVEGESFLQDFFVNFWTGRKACLSTNANRFSFFQAFKECFVWALKNISRYLDGVDTVHYSRASLVENILVKLLWEDFVHSPIPKNKEQTISEVSSETSEGSNLSAQKKSGDASVPKYLINYSHELGKCIIGILSGIAFVESDLLSLFCSAFQETCQWISMHSGNGEESEIVEQLIEFLTLLEQDAVRKGKNWPLVHVLTPTLAESFSEIESLDAPDGVRFLSAAVALFGARYVVHGCCSKRAFCSDKHDGVLDSGQFMHIFNERLVPWCIGRRDDCTAARIDLLIMLLDDECFPEQWSSVLSYSVRLECSEVGHRSLDPDCMAVLSVLLQKVRGAVTRRVWKRSNHYKDSYVDCWHHSLLDSAAVALTSSLQTYPKSAAEILLSVLGGSTENDQIILVSRDAFILIFNNFMEKLITFILVSPLKWVREAGSLLRKEGSNLQLDNESSGNIIEIKDALEILSSSLYTLMKLDEEGELTSNILAAIFIISWECSIGRLLYEILSYEPQSMEARLEISNSVQSLCSKINNTFCSYLSFHTRENLRITLAQSVRFAIFLEQKLDVNELTALCCTWMVAVVDCFCQDQAEEEHLLETLLQRGDGWPSWISDNAFMDLTKQDTEKISHHRNVPKSLKFVSLVDKLIKKRGIGSIIDSSVLSPSSLDGTIEFPSRAWLAAEILCTWEWPGGSAITSFLPKLTLYAKSDINPPQEGDLLDSIINILLDAALIQGKTGSQKISDACLISVDELEHIEEPFLRALLSLLATLFRDNVWGYNKARTLFELLVNKLFIGETINSNCLNILPPIVSYLVRPLYESKNESSEELQAVSPGEDYIRTTMIHWLERALSFPPLILWQSAQDMEEWFQLVISCYPINATDRLSTPKPERATSIRERNLLLELFQKQRHGISMLTTSDHPQYSQMLLSRLMTISACYCRDDFAEEDWDFVLSQVKLWIQLAVVTMEDIAENVNDLISSISSHNNLDSASSKLENIVTVKDNFRIDVARNAILAFFSFSGLQEVKDVNNTSSPAAEKWGAIKDRILEGILHLFFCTGLAEAIAHSYSLEGASVVASSRLHNLFFWKIVAWGAIGSSAECRVRAVKSVDFWSLSQGSISSLYAILFSSTPVPALQFAAYSILSTEPISPMAIEELVISDLSSHQDSGDIDLLSEQSMHLRKEISCMIENVPNDILEKDLLEPERVHVLLSWCVLLSHLWSLPLSSHTREKLVQHIQNSASTVIIDCLFQHIFLESDTVSILRKREKELPAEVYQAANMANEAIKTGSVLTLIESFWPVEQQKMTSLAGAIFGMMLSLLPAYVRGWFTNLRDRTASTAIESFTRTWCSPPLIANELSQIKKASFLDENFSVSVSKAANEVVATYTKDETGVDLVIRLPASYPLRAVDVDCMRSLGISELKQRKWLMSMMLFLSNQNGAIAEAIRIWKCNFDKEFEGVEECPICYSVIHTANHSLPRVACKTCKHKYHSVCLNKWFSTSNKRNCPLCQSIF</sequence>
<dbReference type="PROSITE" id="PS50089">
    <property type="entry name" value="ZF_RING_2"/>
    <property type="match status" value="1"/>
</dbReference>
<dbReference type="Pfam" id="PF13639">
    <property type="entry name" value="zf-RING_2"/>
    <property type="match status" value="1"/>
</dbReference>
<dbReference type="GO" id="GO:0061630">
    <property type="term" value="F:ubiquitin protein ligase activity"/>
    <property type="evidence" value="ECO:0007669"/>
    <property type="project" value="UniProtKB-UniRule"/>
</dbReference>
<dbReference type="GO" id="GO:0043023">
    <property type="term" value="F:ribosomal large subunit binding"/>
    <property type="evidence" value="ECO:0007669"/>
    <property type="project" value="TreeGrafter"/>
</dbReference>
<dbReference type="InterPro" id="IPR011989">
    <property type="entry name" value="ARM-like"/>
</dbReference>
<feature type="compositionally biased region" description="Polar residues" evidence="16">
    <location>
        <begin position="483"/>
        <end position="500"/>
    </location>
</feature>
<dbReference type="SMART" id="SM00184">
    <property type="entry name" value="RING"/>
    <property type="match status" value="1"/>
</dbReference>
<evidence type="ECO:0000256" key="9">
    <source>
        <dbReference type="ARBA" id="ARBA00022723"/>
    </source>
</evidence>
<feature type="domain" description="RING-type" evidence="17">
    <location>
        <begin position="1842"/>
        <end position="1889"/>
    </location>
</feature>
<dbReference type="InterPro" id="IPR039795">
    <property type="entry name" value="LTN1/Rkr1"/>
</dbReference>
<dbReference type="CDD" id="cd16491">
    <property type="entry name" value="RING-CH-C4HC3_LTN1"/>
    <property type="match status" value="1"/>
</dbReference>
<evidence type="ECO:0000256" key="3">
    <source>
        <dbReference type="ARBA" id="ARBA00004906"/>
    </source>
</evidence>
<dbReference type="Gene3D" id="3.30.40.10">
    <property type="entry name" value="Zinc/RING finger domain, C3HC4 (zinc finger)"/>
    <property type="match status" value="1"/>
</dbReference>
<keyword evidence="7" id="KW-0963">Cytoplasm</keyword>
<dbReference type="Pfam" id="PF23009">
    <property type="entry name" value="UBC_like"/>
    <property type="match status" value="1"/>
</dbReference>
<dbReference type="PANTHER" id="PTHR12389:SF0">
    <property type="entry name" value="E3 UBIQUITIN-PROTEIN LIGASE LISTERIN"/>
    <property type="match status" value="1"/>
</dbReference>
<dbReference type="InterPro" id="IPR001841">
    <property type="entry name" value="Znf_RING"/>
</dbReference>
<keyword evidence="11 14" id="KW-0863">Zinc-finger</keyword>
<evidence type="ECO:0000313" key="19">
    <source>
        <dbReference type="Proteomes" id="UP001345219"/>
    </source>
</evidence>
<dbReference type="InterPro" id="IPR016024">
    <property type="entry name" value="ARM-type_fold"/>
</dbReference>
<dbReference type="InterPro" id="IPR054478">
    <property type="entry name" value="LTN1_UBC"/>
</dbReference>
<dbReference type="Pfam" id="PF22958">
    <property type="entry name" value="Ltn1_1st"/>
    <property type="match status" value="1"/>
</dbReference>